<dbReference type="EC" id="5.6.2.2" evidence="11"/>
<evidence type="ECO:0000256" key="8">
    <source>
        <dbReference type="ARBA" id="ARBA00023029"/>
    </source>
</evidence>
<dbReference type="GO" id="GO:0005694">
    <property type="term" value="C:chromosome"/>
    <property type="evidence" value="ECO:0007669"/>
    <property type="project" value="InterPro"/>
</dbReference>
<dbReference type="SUPFAM" id="SSF56719">
    <property type="entry name" value="Type II DNA topoisomerase"/>
    <property type="match status" value="1"/>
</dbReference>
<dbReference type="Pfam" id="PF00204">
    <property type="entry name" value="DNA_gyraseB"/>
    <property type="match status" value="1"/>
</dbReference>
<dbReference type="Gene3D" id="3.30.230.10">
    <property type="match status" value="1"/>
</dbReference>
<keyword evidence="6 11" id="KW-0067">ATP-binding</keyword>
<feature type="binding site" evidence="11">
    <location>
        <position position="525"/>
    </location>
    <ligand>
        <name>Mg(2+)</name>
        <dbReference type="ChEBI" id="CHEBI:18420"/>
        <label>2</label>
    </ligand>
</feature>
<feature type="domain" description="Toprim" evidence="12">
    <location>
        <begin position="443"/>
        <end position="558"/>
    </location>
</feature>
<dbReference type="SMART" id="SM00433">
    <property type="entry name" value="TOP2c"/>
    <property type="match status" value="1"/>
</dbReference>
<dbReference type="InterPro" id="IPR034160">
    <property type="entry name" value="TOPRIM_GyrB"/>
</dbReference>
<evidence type="ECO:0000256" key="4">
    <source>
        <dbReference type="ARBA" id="ARBA00022723"/>
    </source>
</evidence>
<dbReference type="NCBIfam" id="NF004189">
    <property type="entry name" value="PRK05644.1"/>
    <property type="match status" value="1"/>
</dbReference>
<protein>
    <recommendedName>
        <fullName evidence="11">DNA gyrase subunit B</fullName>
        <ecNumber evidence="11">5.6.2.2</ecNumber>
    </recommendedName>
</protein>
<dbReference type="Pfam" id="PF00986">
    <property type="entry name" value="DNA_gyraseB_C"/>
    <property type="match status" value="1"/>
</dbReference>
<comment type="function">
    <text evidence="11">A type II topoisomerase that negatively supercoils closed circular double-stranded (ds) DNA in an ATP-dependent manner to modulate DNA topology and maintain chromosomes in an underwound state. Negative supercoiling favors strand separation, and DNA replication, transcription, recombination and repair, all of which involve strand separation. Also able to catalyze the interconversion of other topological isomers of dsDNA rings, including catenanes and knotted rings. Type II topoisomerases break and join 2 DNA strands simultaneously in an ATP-dependent manner.</text>
</comment>
<dbReference type="GO" id="GO:0046872">
    <property type="term" value="F:metal ion binding"/>
    <property type="evidence" value="ECO:0007669"/>
    <property type="project" value="UniProtKB-KW"/>
</dbReference>
<dbReference type="FunFam" id="3.30.565.10:FF:000002">
    <property type="entry name" value="DNA gyrase subunit B"/>
    <property type="match status" value="1"/>
</dbReference>
<dbReference type="InterPro" id="IPR003594">
    <property type="entry name" value="HATPase_dom"/>
</dbReference>
<feature type="binding site" evidence="11">
    <location>
        <position position="523"/>
    </location>
    <ligand>
        <name>Mg(2+)</name>
        <dbReference type="ChEBI" id="CHEBI:18420"/>
        <label>1</label>
        <note>catalytic</note>
    </ligand>
</feature>
<dbReference type="InterPro" id="IPR014721">
    <property type="entry name" value="Ribsml_uS5_D2-typ_fold_subgr"/>
</dbReference>
<feature type="site" description="Interaction with DNA" evidence="11">
    <location>
        <position position="474"/>
    </location>
</feature>
<dbReference type="SUPFAM" id="SSF55874">
    <property type="entry name" value="ATPase domain of HSP90 chaperone/DNA topoisomerase II/histidine kinase"/>
    <property type="match status" value="1"/>
</dbReference>
<dbReference type="Gene3D" id="3.30.565.10">
    <property type="entry name" value="Histidine kinase-like ATPase, C-terminal domain"/>
    <property type="match status" value="1"/>
</dbReference>
<dbReference type="Pfam" id="PF18053">
    <property type="entry name" value="GyrB_insert"/>
    <property type="match status" value="1"/>
</dbReference>
<keyword evidence="3 11" id="KW-0963">Cytoplasm</keyword>
<evidence type="ECO:0000256" key="1">
    <source>
        <dbReference type="ARBA" id="ARBA00000185"/>
    </source>
</evidence>
<comment type="cofactor">
    <cofactor evidence="11">
        <name>Mg(2+)</name>
        <dbReference type="ChEBI" id="CHEBI:18420"/>
    </cofactor>
    <cofactor evidence="11">
        <name>Mn(2+)</name>
        <dbReference type="ChEBI" id="CHEBI:29035"/>
    </cofactor>
    <cofactor evidence="11">
        <name>Ca(2+)</name>
        <dbReference type="ChEBI" id="CHEBI:29108"/>
    </cofactor>
    <text evidence="11">Binds two Mg(2+) per subunit. The magnesium ions form salt bridges with both the protein and the DNA. Can also accept other divalent metal cations, such as Mn(2+) or Ca(2+).</text>
</comment>
<dbReference type="AlphaFoldDB" id="A0A4R3JIL6"/>
<proteinExistence type="inferred from homology"/>
<dbReference type="InterPro" id="IPR020568">
    <property type="entry name" value="Ribosomal_Su5_D2-typ_SF"/>
</dbReference>
<evidence type="ECO:0000313" key="14">
    <source>
        <dbReference type="Proteomes" id="UP000295304"/>
    </source>
</evidence>
<dbReference type="SMART" id="SM00387">
    <property type="entry name" value="HATPase_c"/>
    <property type="match status" value="1"/>
</dbReference>
<evidence type="ECO:0000313" key="13">
    <source>
        <dbReference type="EMBL" id="TCS65126.1"/>
    </source>
</evidence>
<dbReference type="InterPro" id="IPR036890">
    <property type="entry name" value="HATPase_C_sf"/>
</dbReference>
<feature type="binding site" evidence="11">
    <location>
        <position position="523"/>
    </location>
    <ligand>
        <name>Mg(2+)</name>
        <dbReference type="ChEBI" id="CHEBI:18420"/>
        <label>2</label>
    </ligand>
</feature>
<name>A0A4R3JIL6_9PROT</name>
<dbReference type="EMBL" id="SLZW01000001">
    <property type="protein sequence ID" value="TCS65126.1"/>
    <property type="molecule type" value="Genomic_DNA"/>
</dbReference>
<dbReference type="GO" id="GO:0005524">
    <property type="term" value="F:ATP binding"/>
    <property type="evidence" value="ECO:0007669"/>
    <property type="project" value="UniProtKB-UniRule"/>
</dbReference>
<dbReference type="GO" id="GO:0003677">
    <property type="term" value="F:DNA binding"/>
    <property type="evidence" value="ECO:0007669"/>
    <property type="project" value="UniProtKB-KW"/>
</dbReference>
<evidence type="ECO:0000256" key="2">
    <source>
        <dbReference type="ARBA" id="ARBA00010708"/>
    </source>
</evidence>
<evidence type="ECO:0000256" key="6">
    <source>
        <dbReference type="ARBA" id="ARBA00022840"/>
    </source>
</evidence>
<keyword evidence="7 11" id="KW-0460">Magnesium</keyword>
<dbReference type="GO" id="GO:0006261">
    <property type="term" value="P:DNA-templated DNA replication"/>
    <property type="evidence" value="ECO:0007669"/>
    <property type="project" value="UniProtKB-UniRule"/>
</dbReference>
<dbReference type="InterPro" id="IPR011557">
    <property type="entry name" value="GyrB"/>
</dbReference>
<dbReference type="InterPro" id="IPR018522">
    <property type="entry name" value="TopoIIA_CS"/>
</dbReference>
<dbReference type="InterPro" id="IPR000565">
    <property type="entry name" value="Topo_IIA_B"/>
</dbReference>
<dbReference type="GO" id="GO:0003918">
    <property type="term" value="F:DNA topoisomerase type II (double strand cut, ATP-hydrolyzing) activity"/>
    <property type="evidence" value="ECO:0007669"/>
    <property type="project" value="UniProtKB-UniRule"/>
</dbReference>
<evidence type="ECO:0000256" key="10">
    <source>
        <dbReference type="ARBA" id="ARBA00023235"/>
    </source>
</evidence>
<dbReference type="InterPro" id="IPR041423">
    <property type="entry name" value="GyrB_insert"/>
</dbReference>
<dbReference type="Pfam" id="PF01751">
    <property type="entry name" value="Toprim"/>
    <property type="match status" value="1"/>
</dbReference>
<evidence type="ECO:0000259" key="12">
    <source>
        <dbReference type="PROSITE" id="PS50880"/>
    </source>
</evidence>
<keyword evidence="8 11" id="KW-0799">Topoisomerase</keyword>
<dbReference type="SUPFAM" id="SSF54211">
    <property type="entry name" value="Ribosomal protein S5 domain 2-like"/>
    <property type="match status" value="1"/>
</dbReference>
<dbReference type="RefSeq" id="WP_132937836.1">
    <property type="nucleotide sequence ID" value="NZ_CP119676.1"/>
</dbReference>
<dbReference type="InterPro" id="IPR013506">
    <property type="entry name" value="Topo_IIA_bsu_dom2"/>
</dbReference>
<dbReference type="PROSITE" id="PS50880">
    <property type="entry name" value="TOPRIM"/>
    <property type="match status" value="1"/>
</dbReference>
<evidence type="ECO:0000256" key="11">
    <source>
        <dbReference type="HAMAP-Rule" id="MF_01898"/>
    </source>
</evidence>
<dbReference type="NCBIfam" id="TIGR01059">
    <property type="entry name" value="gyrB"/>
    <property type="match status" value="1"/>
</dbReference>
<keyword evidence="14" id="KW-1185">Reference proteome</keyword>
<dbReference type="OrthoDB" id="9802808at2"/>
<comment type="caution">
    <text evidence="13">The sequence shown here is derived from an EMBL/GenBank/DDBJ whole genome shotgun (WGS) entry which is preliminary data.</text>
</comment>
<dbReference type="FunFam" id="3.30.230.10:FF:000005">
    <property type="entry name" value="DNA gyrase subunit B"/>
    <property type="match status" value="1"/>
</dbReference>
<comment type="subcellular location">
    <subcellularLocation>
        <location evidence="11">Cytoplasm</location>
    </subcellularLocation>
</comment>
<dbReference type="CDD" id="cd03366">
    <property type="entry name" value="TOPRIM_TopoIIA_GyrB"/>
    <property type="match status" value="1"/>
</dbReference>
<keyword evidence="9" id="KW-0238">DNA-binding</keyword>
<dbReference type="Proteomes" id="UP000295304">
    <property type="component" value="Unassembled WGS sequence"/>
</dbReference>
<dbReference type="InterPro" id="IPR013759">
    <property type="entry name" value="Topo_IIA_B_C"/>
</dbReference>
<keyword evidence="4 11" id="KW-0479">Metal-binding</keyword>
<dbReference type="NCBIfam" id="NF011501">
    <property type="entry name" value="PRK14939.1"/>
    <property type="match status" value="1"/>
</dbReference>
<dbReference type="PRINTS" id="PR01159">
    <property type="entry name" value="DNAGYRASEB"/>
</dbReference>
<evidence type="ECO:0000256" key="9">
    <source>
        <dbReference type="ARBA" id="ARBA00023125"/>
    </source>
</evidence>
<sequence length="825" mass="90628">MTDQNPELENGGADATDAGEKYDAGSIKVLRGLDAVRKRPGMYIGDTDDGSGLHHMVYEVVDNAIDEALAGYCDLVRVTLNADGSVTVSDNGRGIPVGIHHEEGVSAAEVIMTHLHAGGKFNQNSYKVSGGLHGVGVSVVNALSDWMDVRIFRDGKEHYVRFERGDTARSLEVVGSAPLKENGAPYTGTEITFMASSETFTMTEYDFATLEHRLRELAFLNSGVALRLTDARHVDEKVVDLHYDGGLQAFVTYLDRSKTPLHQPCISVNGEKDGIVVEVAMQWNDSYHESTLCFTNNIPQRDGGTHLAGFRAALTRTINAYATKTGLTKKEKVAITGDDSREGLTCVISVKAPDPKFSSQTKDKLVSSEVRAVVENVFGEQLDRWFEENPGEAKKVIGKIVEAAAAREAARKARELTRRKGALDMASLPGKLADCQQRDPALSELFIVEGDSAGGSAKQGRDRSNQAILPLKGKILNVERARFDKMLSSAEIGTLIAAMGTGIGREDFNPDKCRYHKIIIMTDADVDGSHIRTLLLTFFYRQMPELIERGYLYIAQPPLYRIKRGNSEVYLKDDDALEEYLFNAALGEGTVLTTDEGVQIASDDLRALVFTARRVKKLLHNAARHVPMAMLEQAAILGALNVDILADENRAAEVAGVMAKRLDALEDPLERGWRGMIDDDGGMVFVRTLRGVRQSHAIDSALVRSAEARQLDRMASELQRTFAKHGVLQVKDKEYPVTGPVDLVDTVMTLGRKGIAIQRYKGLGEMNPEQLWETTLDPNARTLLQVKIEHVDSAGEIFSTLMGDLVEPRRDFIQENALKVANLDV</sequence>
<reference evidence="13 14" key="1">
    <citation type="submission" date="2019-03" db="EMBL/GenBank/DDBJ databases">
        <title>Genomic Encyclopedia of Type Strains, Phase IV (KMG-IV): sequencing the most valuable type-strain genomes for metagenomic binning, comparative biology and taxonomic classification.</title>
        <authorList>
            <person name="Goeker M."/>
        </authorList>
    </citation>
    <scope>NUCLEOTIDE SEQUENCE [LARGE SCALE GENOMIC DNA]</scope>
    <source>
        <strain evidence="13 14">DSM 101688</strain>
    </source>
</reference>
<feature type="binding site" evidence="11">
    <location>
        <position position="449"/>
    </location>
    <ligand>
        <name>Mg(2+)</name>
        <dbReference type="ChEBI" id="CHEBI:18420"/>
        <label>1</label>
        <note>catalytic</note>
    </ligand>
</feature>
<dbReference type="Gene3D" id="3.40.50.670">
    <property type="match status" value="2"/>
</dbReference>
<evidence type="ECO:0000256" key="3">
    <source>
        <dbReference type="ARBA" id="ARBA00022490"/>
    </source>
</evidence>
<feature type="site" description="Interaction with DNA" evidence="11">
    <location>
        <position position="477"/>
    </location>
</feature>
<organism evidence="13 14">
    <name type="scientific">Varunaivibrio sulfuroxidans</name>
    <dbReference type="NCBI Taxonomy" id="1773489"/>
    <lineage>
        <taxon>Bacteria</taxon>
        <taxon>Pseudomonadati</taxon>
        <taxon>Pseudomonadota</taxon>
        <taxon>Alphaproteobacteria</taxon>
        <taxon>Rhodospirillales</taxon>
        <taxon>Magnetovibrionaceae</taxon>
        <taxon>Varunaivibrio</taxon>
    </lineage>
</organism>
<keyword evidence="10 11" id="KW-0413">Isomerase</keyword>
<evidence type="ECO:0000256" key="7">
    <source>
        <dbReference type="ARBA" id="ARBA00022842"/>
    </source>
</evidence>
<dbReference type="PROSITE" id="PS00177">
    <property type="entry name" value="TOPOISOMERASE_II"/>
    <property type="match status" value="1"/>
</dbReference>
<dbReference type="PANTHER" id="PTHR45866:SF1">
    <property type="entry name" value="DNA GYRASE SUBUNIT B, MITOCHONDRIAL"/>
    <property type="match status" value="1"/>
</dbReference>
<dbReference type="HAMAP" id="MF_01898">
    <property type="entry name" value="GyrB"/>
    <property type="match status" value="1"/>
</dbReference>
<keyword evidence="5 11" id="KW-0547">Nucleotide-binding</keyword>
<dbReference type="InterPro" id="IPR013760">
    <property type="entry name" value="Topo_IIA-like_dom_sf"/>
</dbReference>
<comment type="similarity">
    <text evidence="2 11">Belongs to the type II topoisomerase GyrB family.</text>
</comment>
<dbReference type="PANTHER" id="PTHR45866">
    <property type="entry name" value="DNA GYRASE/TOPOISOMERASE SUBUNIT B"/>
    <property type="match status" value="1"/>
</dbReference>
<evidence type="ECO:0000256" key="5">
    <source>
        <dbReference type="ARBA" id="ARBA00022741"/>
    </source>
</evidence>
<dbReference type="GO" id="GO:0005737">
    <property type="term" value="C:cytoplasm"/>
    <property type="evidence" value="ECO:0007669"/>
    <property type="project" value="UniProtKB-SubCell"/>
</dbReference>
<dbReference type="FunFam" id="3.40.50.670:FF:000007">
    <property type="entry name" value="DNA gyrase subunit B"/>
    <property type="match status" value="1"/>
</dbReference>
<dbReference type="InterPro" id="IPR006171">
    <property type="entry name" value="TOPRIM_dom"/>
</dbReference>
<dbReference type="InterPro" id="IPR001241">
    <property type="entry name" value="Topo_IIA"/>
</dbReference>
<comment type="catalytic activity">
    <reaction evidence="1 11">
        <text>ATP-dependent breakage, passage and rejoining of double-stranded DNA.</text>
        <dbReference type="EC" id="5.6.2.2"/>
    </reaction>
</comment>
<accession>A0A4R3JIL6</accession>
<dbReference type="Pfam" id="PF02518">
    <property type="entry name" value="HATPase_c"/>
    <property type="match status" value="1"/>
</dbReference>
<dbReference type="InterPro" id="IPR002288">
    <property type="entry name" value="DNA_gyrase_B_C"/>
</dbReference>
<dbReference type="CDD" id="cd00822">
    <property type="entry name" value="TopoII_Trans_DNA_gyrase"/>
    <property type="match status" value="1"/>
</dbReference>
<dbReference type="GO" id="GO:0006265">
    <property type="term" value="P:DNA topological change"/>
    <property type="evidence" value="ECO:0007669"/>
    <property type="project" value="UniProtKB-UniRule"/>
</dbReference>
<dbReference type="PRINTS" id="PR00418">
    <property type="entry name" value="TPI2FAMILY"/>
</dbReference>
<comment type="subunit">
    <text evidence="11">Heterotetramer, composed of two GyrA and two GyrB chains. In the heterotetramer, GyrA contains the active site tyrosine that forms a transient covalent intermediate with DNA, while GyrB binds cofactors and catalyzes ATP hydrolysis.</text>
</comment>
<dbReference type="CDD" id="cd16928">
    <property type="entry name" value="HATPase_GyrB-like"/>
    <property type="match status" value="1"/>
</dbReference>
<dbReference type="Pfam" id="PF21249">
    <property type="entry name" value="GyrB_hook"/>
    <property type="match status" value="1"/>
</dbReference>
<dbReference type="InterPro" id="IPR049353">
    <property type="entry name" value="GyrB_hook"/>
</dbReference>
<gene>
    <name evidence="11" type="primary">gyrB</name>
    <name evidence="13" type="ORF">EDD55_101460</name>
</gene>
<comment type="miscellaneous">
    <text evidence="11">Few gyrases are as efficient as E.coli at forming negative supercoils. Not all organisms have 2 type II topoisomerases; in organisms with a single type II topoisomerase this enzyme also has to decatenate newly replicated chromosomes.</text>
</comment>